<dbReference type="SUPFAM" id="SSF50475">
    <property type="entry name" value="FMN-binding split barrel"/>
    <property type="match status" value="1"/>
</dbReference>
<gene>
    <name evidence="1" type="ORF">C7B65_23610</name>
</gene>
<protein>
    <submittedName>
        <fullName evidence="1">Flavin-nucleotide-binding protein</fullName>
    </submittedName>
</protein>
<keyword evidence="2" id="KW-1185">Reference proteome</keyword>
<dbReference type="STRING" id="1920490.GCA_001895925_05420"/>
<dbReference type="InterPro" id="IPR012349">
    <property type="entry name" value="Split_barrel_FMN-bd"/>
</dbReference>
<reference evidence="1 2" key="1">
    <citation type="submission" date="2018-02" db="EMBL/GenBank/DDBJ databases">
        <authorList>
            <person name="Cohen D.B."/>
            <person name="Kent A.D."/>
        </authorList>
    </citation>
    <scope>NUCLEOTIDE SEQUENCE [LARGE SCALE GENOMIC DNA]</scope>
    <source>
        <strain evidence="1 2">ULC007</strain>
    </source>
</reference>
<comment type="caution">
    <text evidence="1">The sequence shown here is derived from an EMBL/GenBank/DDBJ whole genome shotgun (WGS) entry which is preliminary data.</text>
</comment>
<dbReference type="OrthoDB" id="9796486at2"/>
<proteinExistence type="predicted"/>
<reference evidence="1 2" key="2">
    <citation type="submission" date="2018-03" db="EMBL/GenBank/DDBJ databases">
        <title>The ancient ancestry and fast evolution of plastids.</title>
        <authorList>
            <person name="Moore K.R."/>
            <person name="Magnabosco C."/>
            <person name="Momper L."/>
            <person name="Gold D.A."/>
            <person name="Bosak T."/>
            <person name="Fournier G.P."/>
        </authorList>
    </citation>
    <scope>NUCLEOTIDE SEQUENCE [LARGE SCALE GENOMIC DNA]</scope>
    <source>
        <strain evidence="1 2">ULC007</strain>
    </source>
</reference>
<sequence length="320" mass="35351">MANTGWSQSESPFHAGELAIQARFGAQERMDKQGRRIIRDYLPDQFRQFFAQLPYVIVGTVDACDRPWASILVGEPGFLSSPSDRTLQIAAQPLFGDPLATTLANGIDIGLLGIELHTRRRNRLNGTVTAAHGDRFEVQVGQSFGNCPQYIQARRFELSVHDPTVPRPIHRLETLGEAEQAMIGAADTFFISTAYQAESAGAARGVDVSHRGGKPGFVRIDHNQTLTVPDFSGNCHFNTFGNLELNPRAGLLFIDFAQGNLLYLTGRAEVIWSGAEINAYAGAERLLRFHLDRGWRIEGSLPLHGSDPEFSPFLDRMGSW</sequence>
<dbReference type="EMBL" id="PVWG01000054">
    <property type="protein sequence ID" value="PSB15728.1"/>
    <property type="molecule type" value="Genomic_DNA"/>
</dbReference>
<evidence type="ECO:0000313" key="2">
    <source>
        <dbReference type="Proteomes" id="UP000238634"/>
    </source>
</evidence>
<dbReference type="AlphaFoldDB" id="A0A2T1D5G8"/>
<name>A0A2T1D5G8_9CYAN</name>
<dbReference type="PANTHER" id="PTHR42815:SF2">
    <property type="entry name" value="FAD-BINDING, PUTATIVE (AFU_ORTHOLOGUE AFUA_6G07600)-RELATED"/>
    <property type="match status" value="1"/>
</dbReference>
<organism evidence="1 2">
    <name type="scientific">Phormidesmis priestleyi ULC007</name>
    <dbReference type="NCBI Taxonomy" id="1920490"/>
    <lineage>
        <taxon>Bacteria</taxon>
        <taxon>Bacillati</taxon>
        <taxon>Cyanobacteriota</taxon>
        <taxon>Cyanophyceae</taxon>
        <taxon>Leptolyngbyales</taxon>
        <taxon>Leptolyngbyaceae</taxon>
        <taxon>Phormidesmis</taxon>
    </lineage>
</organism>
<evidence type="ECO:0000313" key="1">
    <source>
        <dbReference type="EMBL" id="PSB15728.1"/>
    </source>
</evidence>
<dbReference type="PANTHER" id="PTHR42815">
    <property type="entry name" value="FAD-BINDING, PUTATIVE (AFU_ORTHOLOGUE AFUA_6G07600)-RELATED"/>
    <property type="match status" value="1"/>
</dbReference>
<dbReference type="Proteomes" id="UP000238634">
    <property type="component" value="Unassembled WGS sequence"/>
</dbReference>
<dbReference type="Gene3D" id="2.30.110.10">
    <property type="entry name" value="Electron Transport, Fmn-binding Protein, Chain A"/>
    <property type="match status" value="1"/>
</dbReference>
<accession>A0A2T1D5G8</accession>
<dbReference type="RefSeq" id="WP_073074929.1">
    <property type="nucleotide sequence ID" value="NZ_MPPI01000051.1"/>
</dbReference>